<sequence length="67" mass="7782">MFFQKYKGLILAVAGAVIYMVTTLYFKDLDYGYRVCIKIFAAIMIIVGGIMIEDSNRFYKKQRDNNV</sequence>
<reference evidence="2 3" key="1">
    <citation type="submission" date="2024-01" db="EMBL/GenBank/DDBJ databases">
        <title>Seven novel Bacillus-like species.</title>
        <authorList>
            <person name="Liu G."/>
        </authorList>
    </citation>
    <scope>NUCLEOTIDE SEQUENCE [LARGE SCALE GENOMIC DNA]</scope>
    <source>
        <strain evidence="2 3">FJAT-51639</strain>
    </source>
</reference>
<gene>
    <name evidence="2" type="ORF">WAZ07_00370</name>
</gene>
<feature type="transmembrane region" description="Helical" evidence="1">
    <location>
        <begin position="9"/>
        <end position="26"/>
    </location>
</feature>
<dbReference type="Proteomes" id="UP001372526">
    <property type="component" value="Unassembled WGS sequence"/>
</dbReference>
<keyword evidence="1" id="KW-0812">Transmembrane</keyword>
<proteinExistence type="predicted"/>
<comment type="caution">
    <text evidence="2">The sequence shown here is derived from an EMBL/GenBank/DDBJ whole genome shotgun (WGS) entry which is preliminary data.</text>
</comment>
<evidence type="ECO:0000313" key="2">
    <source>
        <dbReference type="EMBL" id="MEI4799790.1"/>
    </source>
</evidence>
<accession>A0ABU8FDJ9</accession>
<keyword evidence="3" id="KW-1185">Reference proteome</keyword>
<evidence type="ECO:0000256" key="1">
    <source>
        <dbReference type="SAM" id="Phobius"/>
    </source>
</evidence>
<dbReference type="EMBL" id="JBAWSX010000001">
    <property type="protein sequence ID" value="MEI4799790.1"/>
    <property type="molecule type" value="Genomic_DNA"/>
</dbReference>
<evidence type="ECO:0000313" key="3">
    <source>
        <dbReference type="Proteomes" id="UP001372526"/>
    </source>
</evidence>
<dbReference type="RefSeq" id="WP_336470876.1">
    <property type="nucleotide sequence ID" value="NZ_JBAWSX010000001.1"/>
</dbReference>
<feature type="transmembrane region" description="Helical" evidence="1">
    <location>
        <begin position="32"/>
        <end position="52"/>
    </location>
</feature>
<keyword evidence="1" id="KW-1133">Transmembrane helix</keyword>
<name>A0ABU8FDJ9_9BACI</name>
<organism evidence="2 3">
    <name type="scientific">Bacillus bruguierae</name>
    <dbReference type="NCBI Taxonomy" id="3127667"/>
    <lineage>
        <taxon>Bacteria</taxon>
        <taxon>Bacillati</taxon>
        <taxon>Bacillota</taxon>
        <taxon>Bacilli</taxon>
        <taxon>Bacillales</taxon>
        <taxon>Bacillaceae</taxon>
        <taxon>Bacillus</taxon>
    </lineage>
</organism>
<protein>
    <submittedName>
        <fullName evidence="2">Uncharacterized protein</fullName>
    </submittedName>
</protein>
<keyword evidence="1" id="KW-0472">Membrane</keyword>